<dbReference type="AlphaFoldDB" id="A0A3D8J538"/>
<keyword evidence="3" id="KW-0998">Cell outer membrane</keyword>
<sequence length="230" mass="26986">MQNITTVTHKIRFAFFLKHILFVAHTCCILAYLGCSKNKEVIYNQPATFWYEGIFKNIRLGNLETADSYFSSLQSEHLNSPLLPESMLALGQAHLNNEEYILSDFYFKEYLKRYGNSSNADYISYLRLKSHLYAFKNSSKDQRFMSDSIALIQEFIQKYPNSRYLPFVYEMEVKFALGQNELNTAIARVYAKNNKKEAEQIYNERIDSDLQIATNPKPSKVPWYMLLLNW</sequence>
<proteinExistence type="predicted"/>
<keyword evidence="4" id="KW-0812">Transmembrane</keyword>
<feature type="domain" description="Outer membrane lipoprotein BamD-like" evidence="5">
    <location>
        <begin position="50"/>
        <end position="194"/>
    </location>
</feature>
<comment type="caution">
    <text evidence="6">The sequence shown here is derived from an EMBL/GenBank/DDBJ whole genome shotgun (WGS) entry which is preliminary data.</text>
</comment>
<feature type="transmembrane region" description="Helical" evidence="4">
    <location>
        <begin position="12"/>
        <end position="33"/>
    </location>
</feature>
<evidence type="ECO:0000256" key="2">
    <source>
        <dbReference type="ARBA" id="ARBA00023136"/>
    </source>
</evidence>
<gene>
    <name evidence="6" type="ORF">CQA66_04660</name>
</gene>
<keyword evidence="1" id="KW-0732">Signal</keyword>
<protein>
    <submittedName>
        <fullName evidence="6">Outer membrane protein assembly factor BamD</fullName>
    </submittedName>
</protein>
<reference evidence="6 7" key="1">
    <citation type="submission" date="2018-04" db="EMBL/GenBank/DDBJ databases">
        <title>Novel Campyloabacter and Helicobacter Species and Strains.</title>
        <authorList>
            <person name="Mannion A.J."/>
            <person name="Shen Z."/>
            <person name="Fox J.G."/>
        </authorList>
    </citation>
    <scope>NUCLEOTIDE SEQUENCE [LARGE SCALE GENOMIC DNA]</scope>
    <source>
        <strain evidence="6 7">MIT 97-5075</strain>
    </source>
</reference>
<dbReference type="Gene3D" id="1.25.40.10">
    <property type="entry name" value="Tetratricopeptide repeat domain"/>
    <property type="match status" value="1"/>
</dbReference>
<dbReference type="OrthoDB" id="5342947at2"/>
<evidence type="ECO:0000256" key="1">
    <source>
        <dbReference type="ARBA" id="ARBA00022729"/>
    </source>
</evidence>
<dbReference type="Proteomes" id="UP000256424">
    <property type="component" value="Unassembled WGS sequence"/>
</dbReference>
<evidence type="ECO:0000256" key="3">
    <source>
        <dbReference type="ARBA" id="ARBA00023237"/>
    </source>
</evidence>
<keyword evidence="2 4" id="KW-0472">Membrane</keyword>
<evidence type="ECO:0000259" key="5">
    <source>
        <dbReference type="Pfam" id="PF13525"/>
    </source>
</evidence>
<accession>A0A3D8J538</accession>
<organism evidence="6 7">
    <name type="scientific">Helicobacter aurati</name>
    <dbReference type="NCBI Taxonomy" id="137778"/>
    <lineage>
        <taxon>Bacteria</taxon>
        <taxon>Pseudomonadati</taxon>
        <taxon>Campylobacterota</taxon>
        <taxon>Epsilonproteobacteria</taxon>
        <taxon>Campylobacterales</taxon>
        <taxon>Helicobacteraceae</taxon>
        <taxon>Helicobacter</taxon>
    </lineage>
</organism>
<evidence type="ECO:0000256" key="4">
    <source>
        <dbReference type="SAM" id="Phobius"/>
    </source>
</evidence>
<keyword evidence="4" id="KW-1133">Transmembrane helix</keyword>
<name>A0A3D8J538_9HELI</name>
<dbReference type="RefSeq" id="WP_104763598.1">
    <property type="nucleotide sequence ID" value="NZ_FZPM01000025.1"/>
</dbReference>
<evidence type="ECO:0000313" key="7">
    <source>
        <dbReference type="Proteomes" id="UP000256424"/>
    </source>
</evidence>
<dbReference type="InterPro" id="IPR039565">
    <property type="entry name" value="BamD-like"/>
</dbReference>
<dbReference type="InterPro" id="IPR017689">
    <property type="entry name" value="BamD"/>
</dbReference>
<dbReference type="NCBIfam" id="TIGR03302">
    <property type="entry name" value="OM_YfiO"/>
    <property type="match status" value="1"/>
</dbReference>
<dbReference type="EMBL" id="NXLW01000006">
    <property type="protein sequence ID" value="RDU72612.1"/>
    <property type="molecule type" value="Genomic_DNA"/>
</dbReference>
<keyword evidence="7" id="KW-1185">Reference proteome</keyword>
<evidence type="ECO:0000313" key="6">
    <source>
        <dbReference type="EMBL" id="RDU72612.1"/>
    </source>
</evidence>
<dbReference type="InterPro" id="IPR011990">
    <property type="entry name" value="TPR-like_helical_dom_sf"/>
</dbReference>
<dbReference type="Pfam" id="PF13525">
    <property type="entry name" value="YfiO"/>
    <property type="match status" value="1"/>
</dbReference>